<reference evidence="1" key="1">
    <citation type="journal article" date="2023" name="Science">
        <title>Genome structures resolve the early diversification of teleost fishes.</title>
        <authorList>
            <person name="Parey E."/>
            <person name="Louis A."/>
            <person name="Montfort J."/>
            <person name="Bouchez O."/>
            <person name="Roques C."/>
            <person name="Iampietro C."/>
            <person name="Lluch J."/>
            <person name="Castinel A."/>
            <person name="Donnadieu C."/>
            <person name="Desvignes T."/>
            <person name="Floi Bucao C."/>
            <person name="Jouanno E."/>
            <person name="Wen M."/>
            <person name="Mejri S."/>
            <person name="Dirks R."/>
            <person name="Jansen H."/>
            <person name="Henkel C."/>
            <person name="Chen W.J."/>
            <person name="Zahm M."/>
            <person name="Cabau C."/>
            <person name="Klopp C."/>
            <person name="Thompson A.W."/>
            <person name="Robinson-Rechavi M."/>
            <person name="Braasch I."/>
            <person name="Lecointre G."/>
            <person name="Bobe J."/>
            <person name="Postlethwait J.H."/>
            <person name="Berthelot C."/>
            <person name="Roest Crollius H."/>
            <person name="Guiguen Y."/>
        </authorList>
    </citation>
    <scope>NUCLEOTIDE SEQUENCE</scope>
    <source>
        <strain evidence="1">NC1722</strain>
    </source>
</reference>
<protein>
    <recommendedName>
        <fullName evidence="3">DUF4371 domain-containing protein</fullName>
    </recommendedName>
</protein>
<evidence type="ECO:0000313" key="1">
    <source>
        <dbReference type="EMBL" id="KAJ8390548.1"/>
    </source>
</evidence>
<sequence length="201" mass="22600">MVLGVVAEHSLPLSIAPVLVDLAQQLATDKVALSNIKLSRTAASYKMVHGLGHTFSERTFSNLRKYPFSLNVDESTCSSNKKVFSMLVSYFDEERKDVVVQHLGSVEVLKVNAASLEKVICEFFEEKDIPWSNLISIMMDSCNVMRGSKSGLETRIREKHCPTLLDVDGDSCHHVHNAAKKFAEPFEKYLEQLFTDLHTDH</sequence>
<feature type="non-terminal residue" evidence="1">
    <location>
        <position position="201"/>
    </location>
</feature>
<dbReference type="PANTHER" id="PTHR37162">
    <property type="entry name" value="HAT FAMILY DIMERISATION DOMAINCONTAINING PROTEIN-RELATED"/>
    <property type="match status" value="1"/>
</dbReference>
<gene>
    <name evidence="1" type="ORF">AAFF_G00103450</name>
</gene>
<dbReference type="AlphaFoldDB" id="A0AAD7RUJ4"/>
<dbReference type="PANTHER" id="PTHR37162:SF1">
    <property type="entry name" value="BED-TYPE DOMAIN-CONTAINING PROTEIN"/>
    <property type="match status" value="1"/>
</dbReference>
<evidence type="ECO:0008006" key="3">
    <source>
        <dbReference type="Google" id="ProtNLM"/>
    </source>
</evidence>
<comment type="caution">
    <text evidence="1">The sequence shown here is derived from an EMBL/GenBank/DDBJ whole genome shotgun (WGS) entry which is preliminary data.</text>
</comment>
<evidence type="ECO:0000313" key="2">
    <source>
        <dbReference type="Proteomes" id="UP001221898"/>
    </source>
</evidence>
<name>A0AAD7RUJ4_9TELE</name>
<keyword evidence="2" id="KW-1185">Reference proteome</keyword>
<accession>A0AAD7RUJ4</accession>
<dbReference type="Proteomes" id="UP001221898">
    <property type="component" value="Unassembled WGS sequence"/>
</dbReference>
<dbReference type="EMBL" id="JAINUG010000168">
    <property type="protein sequence ID" value="KAJ8390548.1"/>
    <property type="molecule type" value="Genomic_DNA"/>
</dbReference>
<proteinExistence type="predicted"/>
<organism evidence="1 2">
    <name type="scientific">Aldrovandia affinis</name>
    <dbReference type="NCBI Taxonomy" id="143900"/>
    <lineage>
        <taxon>Eukaryota</taxon>
        <taxon>Metazoa</taxon>
        <taxon>Chordata</taxon>
        <taxon>Craniata</taxon>
        <taxon>Vertebrata</taxon>
        <taxon>Euteleostomi</taxon>
        <taxon>Actinopterygii</taxon>
        <taxon>Neopterygii</taxon>
        <taxon>Teleostei</taxon>
        <taxon>Notacanthiformes</taxon>
        <taxon>Halosauridae</taxon>
        <taxon>Aldrovandia</taxon>
    </lineage>
</organism>